<accession>A0AB40DM60</accession>
<sequence length="854" mass="97739">MGISSVKADTTRGCSALQIKSRISDDCLVVYAHVLGRITSSLERQNIDASTLEVFKDLQLADTHFNANTPVDILLGSEHVWSVFTGRKMYDNKAMDIDNTLQKFWELENVQSNTKLEPEDDQVEKHFLATHSRDENGKYIVKLPFNTEKRRLQQNEQLRTQYVYFMREYINLGHMREVPPEEIATGNHFFLPHHPVLGRKLRVVFDGSFRDANADIVKMFRQIWVNEKHRNYQKIVWREDPSDPIKHFQLCTVTYGTSCAPFLAVSVLEQLAVDHQDEYPNASKILLEDFYVDDVLTGSNNEDELRRNQILNSGNGYQIHQSYKRMIPPHNRPQLRFSDYTGILEKTFLPDNWLKCRADLDTLQKFQLPRFVANDADNIELHGFSDASTKAYAAVVYSRVTNDDGSISVSLVAAKTRVAPLKQQSLPRLELCAALLLSQLIRSISSGLRHKNITVFVWSDSSIVLSWLSYAPAQLKTFVGNRTSEILDTLPRKAWRHVDSKSNPADCASRGLMAADLIDFHLWWNGPLWLRDKDQYLVKLNDSRFGLSLSDKRIQGEVKSNCLATVAVATEVHPLDELIARVSSWLKLVHIVAYVKRFIQRTQNPSCDRASRALTFGEIKAARIICIKHAQHYFHEDYQLLLAKKPLRNRSQLVKLAPMIDENDLLRVGGRLHQSQLSREAKHPVLLPKTHRISKLILEHGHRVNLHPGVSSLFVIVRQRFWILGARNLIRRITHDCLSCFRQRHHTAQQQMADLPSVRVTQALPFVNTGCDYAGPIFLKDAKVRKPRISKGYICLFVCMVTSAIHLELVTDLTTETFLAALRRFISLRGKCSKIYSDNGTNFIGAKRSLNEMQ</sequence>
<dbReference type="InterPro" id="IPR012337">
    <property type="entry name" value="RNaseH-like_sf"/>
</dbReference>
<keyword evidence="2" id="KW-1185">Reference proteome</keyword>
<organism evidence="2 3">
    <name type="scientific">Drosophila suzukii</name>
    <name type="common">Spotted-wing drosophila fruit fly</name>
    <dbReference type="NCBI Taxonomy" id="28584"/>
    <lineage>
        <taxon>Eukaryota</taxon>
        <taxon>Metazoa</taxon>
        <taxon>Ecdysozoa</taxon>
        <taxon>Arthropoda</taxon>
        <taxon>Hexapoda</taxon>
        <taxon>Insecta</taxon>
        <taxon>Pterygota</taxon>
        <taxon>Neoptera</taxon>
        <taxon>Endopterygota</taxon>
        <taxon>Diptera</taxon>
        <taxon>Brachycera</taxon>
        <taxon>Muscomorpha</taxon>
        <taxon>Ephydroidea</taxon>
        <taxon>Drosophilidae</taxon>
        <taxon>Drosophila</taxon>
        <taxon>Sophophora</taxon>
    </lineage>
</organism>
<dbReference type="SUPFAM" id="SSF56672">
    <property type="entry name" value="DNA/RNA polymerases"/>
    <property type="match status" value="1"/>
</dbReference>
<protein>
    <recommendedName>
        <fullName evidence="1">Integrase zinc-binding domain-containing protein</fullName>
    </recommendedName>
</protein>
<dbReference type="InterPro" id="IPR043502">
    <property type="entry name" value="DNA/RNA_pol_sf"/>
</dbReference>
<feature type="domain" description="Integrase zinc-binding" evidence="1">
    <location>
        <begin position="695"/>
        <end position="745"/>
    </location>
</feature>
<dbReference type="InterPro" id="IPR008042">
    <property type="entry name" value="Retrotrans_Pao"/>
</dbReference>
<evidence type="ECO:0000313" key="3">
    <source>
        <dbReference type="RefSeq" id="XP_065724623.1"/>
    </source>
</evidence>
<evidence type="ECO:0000259" key="1">
    <source>
        <dbReference type="Pfam" id="PF17921"/>
    </source>
</evidence>
<dbReference type="GO" id="GO:0003676">
    <property type="term" value="F:nucleic acid binding"/>
    <property type="evidence" value="ECO:0007669"/>
    <property type="project" value="InterPro"/>
</dbReference>
<dbReference type="InterPro" id="IPR041588">
    <property type="entry name" value="Integrase_H2C2"/>
</dbReference>
<proteinExistence type="predicted"/>
<dbReference type="Pfam" id="PF05380">
    <property type="entry name" value="Peptidase_A17"/>
    <property type="match status" value="1"/>
</dbReference>
<dbReference type="AlphaFoldDB" id="A0AB40DM60"/>
<name>A0AB40DM60_DROSZ</name>
<dbReference type="RefSeq" id="XP_065724623.1">
    <property type="nucleotide sequence ID" value="XM_065868551.1"/>
</dbReference>
<dbReference type="InterPro" id="IPR036397">
    <property type="entry name" value="RNaseH_sf"/>
</dbReference>
<dbReference type="PANTHER" id="PTHR47331">
    <property type="entry name" value="PHD-TYPE DOMAIN-CONTAINING PROTEIN"/>
    <property type="match status" value="1"/>
</dbReference>
<evidence type="ECO:0000313" key="2">
    <source>
        <dbReference type="Proteomes" id="UP001652628"/>
    </source>
</evidence>
<dbReference type="Pfam" id="PF17921">
    <property type="entry name" value="Integrase_H2C2"/>
    <property type="match status" value="1"/>
</dbReference>
<dbReference type="GO" id="GO:0042575">
    <property type="term" value="C:DNA polymerase complex"/>
    <property type="evidence" value="ECO:0007669"/>
    <property type="project" value="UniProtKB-ARBA"/>
</dbReference>
<dbReference type="GO" id="GO:0071897">
    <property type="term" value="P:DNA biosynthetic process"/>
    <property type="evidence" value="ECO:0007669"/>
    <property type="project" value="UniProtKB-ARBA"/>
</dbReference>
<dbReference type="SUPFAM" id="SSF53098">
    <property type="entry name" value="Ribonuclease H-like"/>
    <property type="match status" value="1"/>
</dbReference>
<gene>
    <name evidence="3" type="primary">LOC136117577</name>
</gene>
<dbReference type="Proteomes" id="UP001652628">
    <property type="component" value="Chromosome 3"/>
</dbReference>
<dbReference type="GeneID" id="136117577"/>
<dbReference type="Gene3D" id="3.30.420.10">
    <property type="entry name" value="Ribonuclease H-like superfamily/Ribonuclease H"/>
    <property type="match status" value="1"/>
</dbReference>
<reference evidence="3" key="1">
    <citation type="submission" date="2025-08" db="UniProtKB">
        <authorList>
            <consortium name="RefSeq"/>
        </authorList>
    </citation>
    <scope>IDENTIFICATION</scope>
</reference>